<dbReference type="AlphaFoldDB" id="D6ZB99"/>
<sequence>MIEWVFDVLLAHAFAAFLAPALVARWGRQAFLALAFVPAASLAWVLSATRGGQVELREHHTWIPQAAMDVDLMLDPLGVIMCLPVLGVGAVVLAYCSRYFAPDEPKLGALAGQLTGFAGVMFGLIVSDNTLLLFMFWEITSVLSYLLVGHQGHKLVARRAALRALNITTLGGLAMLVGVIILGEQTGSYLLSEMLRHPVGGALGQTGVALVLVGAFTKSALVPWHLWLPGAMAAPTPVSAYLHAAAMVKAGVYLVARLAPAYAHAPVWHWMVLPFGLATALLGGWRALRAWDAKLVLAFSTISQLGLMTMLVGSDSEASRAAGLVMLLAHSLFKAALFMTVGGVDRTAGSRHLPKLSRMGPRAAPLVAAAALAGASMAALPPFLGFVGKHAAFDSLLTEHAPVWELAPLALLEVAAAALTTGYSLRLSWGLYAHKRGAEPALRPAVALWAPPAILALLGLVASFTLPMWSWIVNAAAVGPVFGGDAQTGPSELTAFGQLGAGAALVAVALVIGCGLFAVNPNLPKSRRRLGNADEVYDEIMRLLSALALRVTAFVQRGSLPIAQATTLTVLTVFPLAMLFSGPRNPIKWHPYDSPFQLVVAVMMMIGAVAAVALTHRIGAVLAAGVTGYGCGVLFSLHGAPDLALTQFLVETLTLVVFTLVLRKFDARTNEPIPVFSYAVRIVFSLAVGGALSLLALFAISARGAGAPALAGSLAAEGLARAHGSNTVNVIIVDIRAWDTFGEISVLLVAATGVASLVFVNRRYGSLPRLAQAPAQAGKQVSWLRSSEFTDPRQRSIILEIATRMVFPTIMTLSVYFFFSGHNAPGGGFAGGLVAGLALVLRYLAGGRYELGETLPVEAGKILGAGLALTAATAAGSVLVGLPALSSASVALDLPVLGALRLNTSSLFDLGVYLIVVGMVLDILRSLGARLDEGDDVDAEQPGARPSPAAGAGRPA</sequence>
<feature type="domain" description="NADH:quinone oxidoreductase/Mrp antiporter transmembrane" evidence="10">
    <location>
        <begin position="127"/>
        <end position="400"/>
    </location>
</feature>
<feature type="transmembrane region" description="Helical" evidence="9">
    <location>
        <begin position="675"/>
        <end position="700"/>
    </location>
</feature>
<feature type="transmembrane region" description="Helical" evidence="9">
    <location>
        <begin position="560"/>
        <end position="582"/>
    </location>
</feature>
<evidence type="ECO:0000256" key="6">
    <source>
        <dbReference type="ARBA" id="ARBA00023136"/>
    </source>
</evidence>
<dbReference type="Pfam" id="PF20501">
    <property type="entry name" value="MbhE"/>
    <property type="match status" value="1"/>
</dbReference>
<evidence type="ECO:0000313" key="14">
    <source>
        <dbReference type="EMBL" id="ADG96858.1"/>
    </source>
</evidence>
<feature type="domain" description="MrpA C-terminal/MbhD" evidence="12">
    <location>
        <begin position="602"/>
        <end position="665"/>
    </location>
</feature>
<evidence type="ECO:0000259" key="12">
    <source>
        <dbReference type="Pfam" id="PF13244"/>
    </source>
</evidence>
<evidence type="ECO:0000313" key="15">
    <source>
        <dbReference type="Proteomes" id="UP000002247"/>
    </source>
</evidence>
<proteinExistence type="predicted"/>
<feature type="transmembrane region" description="Helical" evidence="9">
    <location>
        <begin position="744"/>
        <end position="760"/>
    </location>
</feature>
<dbReference type="EMBL" id="CP001958">
    <property type="protein sequence ID" value="ADG96858.1"/>
    <property type="molecule type" value="Genomic_DNA"/>
</dbReference>
<dbReference type="Proteomes" id="UP000002247">
    <property type="component" value="Chromosome"/>
</dbReference>
<comment type="subcellular location">
    <subcellularLocation>
        <location evidence="1">Cell membrane</location>
        <topology evidence="1">Multi-pass membrane protein</topology>
    </subcellularLocation>
    <subcellularLocation>
        <location evidence="7">Membrane</location>
        <topology evidence="7">Multi-pass membrane protein</topology>
    </subcellularLocation>
</comment>
<organism evidence="14 15">
    <name type="scientific">Segniliparus rotundus (strain ATCC BAA-972 / CDC 1076 / CIP 108378 / DSM 44985 / JCM 13578)</name>
    <dbReference type="NCBI Taxonomy" id="640132"/>
    <lineage>
        <taxon>Bacteria</taxon>
        <taxon>Bacillati</taxon>
        <taxon>Actinomycetota</taxon>
        <taxon>Actinomycetes</taxon>
        <taxon>Mycobacteriales</taxon>
        <taxon>Segniliparaceae</taxon>
        <taxon>Segniliparus</taxon>
    </lineage>
</organism>
<keyword evidence="14" id="KW-0830">Ubiquinone</keyword>
<dbReference type="STRING" id="640132.Srot_0371"/>
<dbReference type="eggNOG" id="COG2111">
    <property type="taxonomic scope" value="Bacteria"/>
</dbReference>
<feature type="transmembrane region" description="Helical" evidence="9">
    <location>
        <begin position="107"/>
        <end position="125"/>
    </location>
</feature>
<evidence type="ECO:0000256" key="3">
    <source>
        <dbReference type="ARBA" id="ARBA00022475"/>
    </source>
</evidence>
<protein>
    <submittedName>
        <fullName evidence="14">NADH/Ubiquinone/plastoquinone (Complex I)</fullName>
    </submittedName>
</protein>
<feature type="transmembrane region" description="Helical" evidence="9">
    <location>
        <begin position="295"/>
        <end position="314"/>
    </location>
</feature>
<keyword evidence="6 9" id="KW-0472">Membrane</keyword>
<dbReference type="NCBIfam" id="NF009284">
    <property type="entry name" value="PRK12644.1"/>
    <property type="match status" value="1"/>
</dbReference>
<dbReference type="GO" id="GO:0005886">
    <property type="term" value="C:plasma membrane"/>
    <property type="evidence" value="ECO:0007669"/>
    <property type="project" value="UniProtKB-SubCell"/>
</dbReference>
<feature type="transmembrane region" description="Helical" evidence="9">
    <location>
        <begin position="906"/>
        <end position="924"/>
    </location>
</feature>
<dbReference type="InterPro" id="IPR050616">
    <property type="entry name" value="CPA3_Na-H_Antiporter_A"/>
</dbReference>
<keyword evidence="4 7" id="KW-0812">Transmembrane</keyword>
<accession>D6ZB99</accession>
<feature type="transmembrane region" description="Helical" evidence="9">
    <location>
        <begin position="268"/>
        <end position="288"/>
    </location>
</feature>
<dbReference type="InterPro" id="IPR001750">
    <property type="entry name" value="ND/Mrp_TM"/>
</dbReference>
<feature type="transmembrane region" description="Helical" evidence="9">
    <location>
        <begin position="30"/>
        <end position="47"/>
    </location>
</feature>
<dbReference type="Pfam" id="PF04039">
    <property type="entry name" value="MnhB"/>
    <property type="match status" value="1"/>
</dbReference>
<evidence type="ECO:0000259" key="11">
    <source>
        <dbReference type="Pfam" id="PF04039"/>
    </source>
</evidence>
<evidence type="ECO:0000256" key="2">
    <source>
        <dbReference type="ARBA" id="ARBA00022448"/>
    </source>
</evidence>
<feature type="transmembrane region" description="Helical" evidence="9">
    <location>
        <begin position="6"/>
        <end position="23"/>
    </location>
</feature>
<reference evidence="14 15" key="1">
    <citation type="journal article" date="2010" name="Stand. Genomic Sci.">
        <title>Complete genome sequence of Segniliparus rotundus type strain (CDC 1076).</title>
        <authorList>
            <person name="Sikorski J."/>
            <person name="Lapidus A."/>
            <person name="Copeland A."/>
            <person name="Misra M."/>
            <person name="Glavina Del Rio T."/>
            <person name="Nolan M."/>
            <person name="Lucas S."/>
            <person name="Chen F."/>
            <person name="Tice H."/>
            <person name="Cheng J.F."/>
            <person name="Jando M."/>
            <person name="Schneider S."/>
            <person name="Bruce D."/>
            <person name="Goodwin L."/>
            <person name="Pitluck S."/>
            <person name="Liolios K."/>
            <person name="Mikhailova N."/>
            <person name="Pati A."/>
            <person name="Ivanova N."/>
            <person name="Mavromatis K."/>
            <person name="Chen A."/>
            <person name="Palaniappan K."/>
            <person name="Chertkov O."/>
            <person name="Land M."/>
            <person name="Hauser L."/>
            <person name="Chang Y.J."/>
            <person name="Jeffries C.D."/>
            <person name="Brettin T."/>
            <person name="Detter J.C."/>
            <person name="Han C."/>
            <person name="Rohde M."/>
            <person name="Goker M."/>
            <person name="Bristow J."/>
            <person name="Eisen J.A."/>
            <person name="Markowitz V."/>
            <person name="Hugenholtz P."/>
            <person name="Kyrpides N.C."/>
            <person name="Klenk H.P."/>
        </authorList>
    </citation>
    <scope>NUCLEOTIDE SEQUENCE [LARGE SCALE GENOMIC DNA]</scope>
    <source>
        <strain evidence="15">ATCC BAA-972 / CDC 1076 / CIP 108378 / DSM 44985 / JCM 13578</strain>
    </source>
</reference>
<evidence type="ECO:0000259" key="13">
    <source>
        <dbReference type="Pfam" id="PF20501"/>
    </source>
</evidence>
<dbReference type="InterPro" id="IPR007182">
    <property type="entry name" value="MnhB"/>
</dbReference>
<feature type="transmembrane region" description="Helical" evidence="9">
    <location>
        <begin position="801"/>
        <end position="819"/>
    </location>
</feature>
<dbReference type="Pfam" id="PF13244">
    <property type="entry name" value="MbhD"/>
    <property type="match status" value="1"/>
</dbReference>
<dbReference type="eggNOG" id="COG1009">
    <property type="taxonomic scope" value="Bacteria"/>
</dbReference>
<keyword evidence="5 9" id="KW-1133">Transmembrane helix</keyword>
<feature type="transmembrane region" description="Helical" evidence="9">
    <location>
        <begin position="77"/>
        <end position="95"/>
    </location>
</feature>
<feature type="transmembrane region" description="Helical" evidence="9">
    <location>
        <begin position="825"/>
        <end position="845"/>
    </location>
</feature>
<feature type="transmembrane region" description="Helical" evidence="9">
    <location>
        <begin position="160"/>
        <end position="182"/>
    </location>
</feature>
<dbReference type="Pfam" id="PF00361">
    <property type="entry name" value="Proton_antipo_M"/>
    <property type="match status" value="1"/>
</dbReference>
<dbReference type="PANTHER" id="PTHR43373:SF1">
    <property type="entry name" value="NA(+)_H(+) ANTIPORTER SUBUNIT A"/>
    <property type="match status" value="1"/>
</dbReference>
<dbReference type="InterPro" id="IPR025383">
    <property type="entry name" value="MrpA_C/MbhD"/>
</dbReference>
<feature type="transmembrane region" description="Helical" evidence="9">
    <location>
        <begin position="202"/>
        <end position="226"/>
    </location>
</feature>
<name>D6ZB99_SEGRD</name>
<dbReference type="HOGENOM" id="CLU_007100_2_0_11"/>
<evidence type="ECO:0000256" key="4">
    <source>
        <dbReference type="ARBA" id="ARBA00022692"/>
    </source>
</evidence>
<keyword evidence="15" id="KW-1185">Reference proteome</keyword>
<dbReference type="KEGG" id="srt:Srot_0371"/>
<feature type="transmembrane region" description="Helical" evidence="9">
    <location>
        <begin position="594"/>
        <end position="614"/>
    </location>
</feature>
<evidence type="ECO:0000256" key="8">
    <source>
        <dbReference type="SAM" id="MobiDB-lite"/>
    </source>
</evidence>
<feature type="transmembrane region" description="Helical" evidence="9">
    <location>
        <begin position="644"/>
        <end position="663"/>
    </location>
</feature>
<keyword evidence="2" id="KW-0813">Transport</keyword>
<feature type="transmembrane region" description="Helical" evidence="9">
    <location>
        <begin position="406"/>
        <end position="425"/>
    </location>
</feature>
<evidence type="ECO:0000259" key="10">
    <source>
        <dbReference type="Pfam" id="PF00361"/>
    </source>
</evidence>
<evidence type="ECO:0000256" key="5">
    <source>
        <dbReference type="ARBA" id="ARBA00022989"/>
    </source>
</evidence>
<feature type="transmembrane region" description="Helical" evidence="9">
    <location>
        <begin position="499"/>
        <end position="519"/>
    </location>
</feature>
<feature type="region of interest" description="Disordered" evidence="8">
    <location>
        <begin position="934"/>
        <end position="956"/>
    </location>
</feature>
<feature type="transmembrane region" description="Helical" evidence="9">
    <location>
        <begin position="621"/>
        <end position="638"/>
    </location>
</feature>
<dbReference type="PANTHER" id="PTHR43373">
    <property type="entry name" value="NA(+)/H(+) ANTIPORTER SUBUNIT"/>
    <property type="match status" value="1"/>
</dbReference>
<evidence type="ECO:0000256" key="9">
    <source>
        <dbReference type="SAM" id="Phobius"/>
    </source>
</evidence>
<feature type="domain" description="MrpA C-terminal/MbhE" evidence="13">
    <location>
        <begin position="683"/>
        <end position="764"/>
    </location>
</feature>
<feature type="domain" description="Na+/H+ antiporter MnhB subunit-related protein" evidence="11">
    <location>
        <begin position="798"/>
        <end position="921"/>
    </location>
</feature>
<evidence type="ECO:0000256" key="1">
    <source>
        <dbReference type="ARBA" id="ARBA00004651"/>
    </source>
</evidence>
<dbReference type="InterPro" id="IPR046806">
    <property type="entry name" value="MrpA_C/MbhE"/>
</dbReference>
<keyword evidence="3" id="KW-1003">Cell membrane</keyword>
<gene>
    <name evidence="14" type="ordered locus">Srot_0371</name>
</gene>
<feature type="transmembrane region" description="Helical" evidence="9">
    <location>
        <begin position="446"/>
        <end position="472"/>
    </location>
</feature>
<dbReference type="PRINTS" id="PR01434">
    <property type="entry name" value="NADHDHGNASE5"/>
</dbReference>
<dbReference type="RefSeq" id="WP_013137314.1">
    <property type="nucleotide sequence ID" value="NC_014168.1"/>
</dbReference>
<feature type="transmembrane region" description="Helical" evidence="9">
    <location>
        <begin position="320"/>
        <end position="342"/>
    </location>
</feature>
<feature type="compositionally biased region" description="Low complexity" evidence="8">
    <location>
        <begin position="942"/>
        <end position="956"/>
    </location>
</feature>
<feature type="transmembrane region" description="Helical" evidence="9">
    <location>
        <begin position="866"/>
        <end position="886"/>
    </location>
</feature>
<feature type="transmembrane region" description="Helical" evidence="9">
    <location>
        <begin position="131"/>
        <end position="148"/>
    </location>
</feature>
<feature type="transmembrane region" description="Helical" evidence="9">
    <location>
        <begin position="363"/>
        <end position="386"/>
    </location>
</feature>
<evidence type="ECO:0000256" key="7">
    <source>
        <dbReference type="RuleBase" id="RU000320"/>
    </source>
</evidence>